<evidence type="ECO:0000313" key="1">
    <source>
        <dbReference type="EMBL" id="KAG8233385.1"/>
    </source>
</evidence>
<dbReference type="AlphaFoldDB" id="A0A8K0KGQ6"/>
<evidence type="ECO:0000313" key="2">
    <source>
        <dbReference type="Proteomes" id="UP000792457"/>
    </source>
</evidence>
<organism evidence="1 2">
    <name type="scientific">Ladona fulva</name>
    <name type="common">Scarce chaser dragonfly</name>
    <name type="synonym">Libellula fulva</name>
    <dbReference type="NCBI Taxonomy" id="123851"/>
    <lineage>
        <taxon>Eukaryota</taxon>
        <taxon>Metazoa</taxon>
        <taxon>Ecdysozoa</taxon>
        <taxon>Arthropoda</taxon>
        <taxon>Hexapoda</taxon>
        <taxon>Insecta</taxon>
        <taxon>Pterygota</taxon>
        <taxon>Palaeoptera</taxon>
        <taxon>Odonata</taxon>
        <taxon>Epiprocta</taxon>
        <taxon>Anisoptera</taxon>
        <taxon>Libelluloidea</taxon>
        <taxon>Libellulidae</taxon>
        <taxon>Ladona</taxon>
    </lineage>
</organism>
<dbReference type="EMBL" id="KZ308714">
    <property type="protein sequence ID" value="KAG8233385.1"/>
    <property type="molecule type" value="Genomic_DNA"/>
</dbReference>
<dbReference type="Proteomes" id="UP000792457">
    <property type="component" value="Unassembled WGS sequence"/>
</dbReference>
<accession>A0A8K0KGQ6</accession>
<reference evidence="1" key="1">
    <citation type="submission" date="2013-04" db="EMBL/GenBank/DDBJ databases">
        <authorList>
            <person name="Qu J."/>
            <person name="Murali S.C."/>
            <person name="Bandaranaike D."/>
            <person name="Bellair M."/>
            <person name="Blankenburg K."/>
            <person name="Chao H."/>
            <person name="Dinh H."/>
            <person name="Doddapaneni H."/>
            <person name="Downs B."/>
            <person name="Dugan-Rocha S."/>
            <person name="Elkadiri S."/>
            <person name="Gnanaolivu R.D."/>
            <person name="Hernandez B."/>
            <person name="Javaid M."/>
            <person name="Jayaseelan J.C."/>
            <person name="Lee S."/>
            <person name="Li M."/>
            <person name="Ming W."/>
            <person name="Munidasa M."/>
            <person name="Muniz J."/>
            <person name="Nguyen L."/>
            <person name="Ongeri F."/>
            <person name="Osuji N."/>
            <person name="Pu L.-L."/>
            <person name="Puazo M."/>
            <person name="Qu C."/>
            <person name="Quiroz J."/>
            <person name="Raj R."/>
            <person name="Weissenberger G."/>
            <person name="Xin Y."/>
            <person name="Zou X."/>
            <person name="Han Y."/>
            <person name="Richards S."/>
            <person name="Worley K."/>
            <person name="Muzny D."/>
            <person name="Gibbs R."/>
        </authorList>
    </citation>
    <scope>NUCLEOTIDE SEQUENCE</scope>
    <source>
        <strain evidence="1">Sampled in the wild</strain>
    </source>
</reference>
<proteinExistence type="predicted"/>
<sequence>MTFLLGSPETPGCLSVMQVPIFYIKVDIHHSRNYSKGEYGKEDKVAVQMIAERIGIRSKTKRTCEEDIYKSRIYVIFVDPDVEEAAEEGPPSTEDSRGLPIRLLRLLACLSRASCRARTAADSCCPPAMAASSLLRSLATANVSGFNLPDASRSVKFPSSSCTRDAVQQHKKWSSFID</sequence>
<keyword evidence="2" id="KW-1185">Reference proteome</keyword>
<gene>
    <name evidence="1" type="ORF">J437_LFUL013165</name>
</gene>
<comment type="caution">
    <text evidence="1">The sequence shown here is derived from an EMBL/GenBank/DDBJ whole genome shotgun (WGS) entry which is preliminary data.</text>
</comment>
<protein>
    <submittedName>
        <fullName evidence="1">Uncharacterized protein</fullName>
    </submittedName>
</protein>
<reference evidence="1" key="2">
    <citation type="submission" date="2017-10" db="EMBL/GenBank/DDBJ databases">
        <title>Ladona fulva Genome sequencing and assembly.</title>
        <authorList>
            <person name="Murali S."/>
            <person name="Richards S."/>
            <person name="Bandaranaike D."/>
            <person name="Bellair M."/>
            <person name="Blankenburg K."/>
            <person name="Chao H."/>
            <person name="Dinh H."/>
            <person name="Doddapaneni H."/>
            <person name="Dugan-Rocha S."/>
            <person name="Elkadiri S."/>
            <person name="Gnanaolivu R."/>
            <person name="Hernandez B."/>
            <person name="Skinner E."/>
            <person name="Javaid M."/>
            <person name="Lee S."/>
            <person name="Li M."/>
            <person name="Ming W."/>
            <person name="Munidasa M."/>
            <person name="Muniz J."/>
            <person name="Nguyen L."/>
            <person name="Hughes D."/>
            <person name="Osuji N."/>
            <person name="Pu L.-L."/>
            <person name="Puazo M."/>
            <person name="Qu C."/>
            <person name="Quiroz J."/>
            <person name="Raj R."/>
            <person name="Weissenberger G."/>
            <person name="Xin Y."/>
            <person name="Zou X."/>
            <person name="Han Y."/>
            <person name="Worley K."/>
            <person name="Muzny D."/>
            <person name="Gibbs R."/>
        </authorList>
    </citation>
    <scope>NUCLEOTIDE SEQUENCE</scope>
    <source>
        <strain evidence="1">Sampled in the wild</strain>
    </source>
</reference>
<name>A0A8K0KGQ6_LADFU</name>